<gene>
    <name evidence="1" type="ORF">EV676_10644</name>
</gene>
<proteinExistence type="predicted"/>
<evidence type="ECO:0000313" key="1">
    <source>
        <dbReference type="EMBL" id="TCP06561.1"/>
    </source>
</evidence>
<dbReference type="EMBL" id="SLXF01000006">
    <property type="protein sequence ID" value="TCP06561.1"/>
    <property type="molecule type" value="Genomic_DNA"/>
</dbReference>
<protein>
    <submittedName>
        <fullName evidence="1">NlpC/P60 family protein</fullName>
    </submittedName>
</protein>
<comment type="caution">
    <text evidence="1">The sequence shown here is derived from an EMBL/GenBank/DDBJ whole genome shotgun (WGS) entry which is preliminary data.</text>
</comment>
<organism evidence="1 2">
    <name type="scientific">Caldimonas thermodepolymerans</name>
    <dbReference type="NCBI Taxonomy" id="215580"/>
    <lineage>
        <taxon>Bacteria</taxon>
        <taxon>Pseudomonadati</taxon>
        <taxon>Pseudomonadota</taxon>
        <taxon>Betaproteobacteria</taxon>
        <taxon>Burkholderiales</taxon>
        <taxon>Sphaerotilaceae</taxon>
        <taxon>Caldimonas</taxon>
    </lineage>
</organism>
<accession>A0AA46DDR3</accession>
<dbReference type="InterPro" id="IPR038765">
    <property type="entry name" value="Papain-like_cys_pep_sf"/>
</dbReference>
<dbReference type="Gene3D" id="3.90.1720.10">
    <property type="entry name" value="endopeptidase domain like (from Nostoc punctiforme)"/>
    <property type="match status" value="1"/>
</dbReference>
<sequence>MHMIDRAEIIKYVRSLIGTPFRHQGRLPGVALDCLGVLIVTGWHFGMKPRSFDHQGYGKQPDGSTMLEECDKHMQRISKEDIREGDVVVMRFDRDPQHVAVVANHPDGGLSIIHAYQPPGGGGKVVEHRLAPHIYDQIVAAYRLPGVA</sequence>
<reference evidence="1 2" key="1">
    <citation type="submission" date="2019-03" db="EMBL/GenBank/DDBJ databases">
        <title>Genomic Encyclopedia of Type Strains, Phase IV (KMG-IV): sequencing the most valuable type-strain genomes for metagenomic binning, comparative biology and taxonomic classification.</title>
        <authorList>
            <person name="Goeker M."/>
        </authorList>
    </citation>
    <scope>NUCLEOTIDE SEQUENCE [LARGE SCALE GENOMIC DNA]</scope>
    <source>
        <strain evidence="1 2">DSM 15264</strain>
    </source>
</reference>
<dbReference type="SUPFAM" id="SSF54001">
    <property type="entry name" value="Cysteine proteinases"/>
    <property type="match status" value="1"/>
</dbReference>
<dbReference type="RefSeq" id="WP_132765368.1">
    <property type="nucleotide sequence ID" value="NZ_CP110416.1"/>
</dbReference>
<name>A0AA46DDR3_9BURK</name>
<dbReference type="Proteomes" id="UP000294772">
    <property type="component" value="Unassembled WGS sequence"/>
</dbReference>
<dbReference type="AlphaFoldDB" id="A0AA46DDR3"/>
<evidence type="ECO:0000313" key="2">
    <source>
        <dbReference type="Proteomes" id="UP000294772"/>
    </source>
</evidence>